<gene>
    <name evidence="2" type="ORF">NDU88_001237</name>
</gene>
<protein>
    <submittedName>
        <fullName evidence="2">Uncharacterized protein</fullName>
    </submittedName>
</protein>
<proteinExistence type="predicted"/>
<reference evidence="2" key="1">
    <citation type="journal article" date="2022" name="bioRxiv">
        <title>Sequencing and chromosome-scale assembly of the giantPleurodeles waltlgenome.</title>
        <authorList>
            <person name="Brown T."/>
            <person name="Elewa A."/>
            <person name="Iarovenko S."/>
            <person name="Subramanian E."/>
            <person name="Araus A.J."/>
            <person name="Petzold A."/>
            <person name="Susuki M."/>
            <person name="Suzuki K.-i.T."/>
            <person name="Hayashi T."/>
            <person name="Toyoda A."/>
            <person name="Oliveira C."/>
            <person name="Osipova E."/>
            <person name="Leigh N.D."/>
            <person name="Simon A."/>
            <person name="Yun M.H."/>
        </authorList>
    </citation>
    <scope>NUCLEOTIDE SEQUENCE</scope>
    <source>
        <strain evidence="2">20211129_DDA</strain>
        <tissue evidence="2">Liver</tissue>
    </source>
</reference>
<comment type="caution">
    <text evidence="2">The sequence shown here is derived from an EMBL/GenBank/DDBJ whole genome shotgun (WGS) entry which is preliminary data.</text>
</comment>
<dbReference type="AlphaFoldDB" id="A0AAV7SB34"/>
<sequence>MRRQHYSGANNTPEHQQIPLNKEGPGMSQARVMPDTQREMPAECTSCQTDSSAPTAKSKVDVYKEKIDATKAVSGTRPANAAVWGSCQELHQMSPQKRATRACGQQPGSILCKKSRVGCCDAARPTFPGTQ</sequence>
<dbReference type="Proteomes" id="UP001066276">
    <property type="component" value="Chromosome 4_2"/>
</dbReference>
<organism evidence="2 3">
    <name type="scientific">Pleurodeles waltl</name>
    <name type="common">Iberian ribbed newt</name>
    <dbReference type="NCBI Taxonomy" id="8319"/>
    <lineage>
        <taxon>Eukaryota</taxon>
        <taxon>Metazoa</taxon>
        <taxon>Chordata</taxon>
        <taxon>Craniata</taxon>
        <taxon>Vertebrata</taxon>
        <taxon>Euteleostomi</taxon>
        <taxon>Amphibia</taxon>
        <taxon>Batrachia</taxon>
        <taxon>Caudata</taxon>
        <taxon>Salamandroidea</taxon>
        <taxon>Salamandridae</taxon>
        <taxon>Pleurodelinae</taxon>
        <taxon>Pleurodeles</taxon>
    </lineage>
</organism>
<feature type="compositionally biased region" description="Polar residues" evidence="1">
    <location>
        <begin position="7"/>
        <end position="19"/>
    </location>
</feature>
<name>A0AAV7SB34_PLEWA</name>
<evidence type="ECO:0000313" key="3">
    <source>
        <dbReference type="Proteomes" id="UP001066276"/>
    </source>
</evidence>
<evidence type="ECO:0000256" key="1">
    <source>
        <dbReference type="SAM" id="MobiDB-lite"/>
    </source>
</evidence>
<dbReference type="EMBL" id="JANPWB010000008">
    <property type="protein sequence ID" value="KAJ1160744.1"/>
    <property type="molecule type" value="Genomic_DNA"/>
</dbReference>
<feature type="compositionally biased region" description="Polar residues" evidence="1">
    <location>
        <begin position="45"/>
        <end position="55"/>
    </location>
</feature>
<evidence type="ECO:0000313" key="2">
    <source>
        <dbReference type="EMBL" id="KAJ1160744.1"/>
    </source>
</evidence>
<keyword evidence="3" id="KW-1185">Reference proteome</keyword>
<accession>A0AAV7SB34</accession>
<feature type="region of interest" description="Disordered" evidence="1">
    <location>
        <begin position="1"/>
        <end position="56"/>
    </location>
</feature>